<gene>
    <name evidence="6" type="ORF">ACFPQ6_08815</name>
</gene>
<evidence type="ECO:0000256" key="3">
    <source>
        <dbReference type="ARBA" id="ARBA00022763"/>
    </source>
</evidence>
<dbReference type="InterPro" id="IPR011257">
    <property type="entry name" value="DNA_glycosylase"/>
</dbReference>
<feature type="domain" description="HhH-GPD" evidence="5">
    <location>
        <begin position="54"/>
        <end position="200"/>
    </location>
</feature>
<comment type="catalytic activity">
    <reaction evidence="1">
        <text>Hydrolysis of alkylated DNA, releasing 3-methyladenine, 3-methylguanine, 7-methylguanine and 7-methyladenine.</text>
        <dbReference type="EC" id="3.2.2.21"/>
    </reaction>
</comment>
<dbReference type="Gene3D" id="1.10.1670.40">
    <property type="match status" value="1"/>
</dbReference>
<dbReference type="SMART" id="SM00478">
    <property type="entry name" value="ENDO3c"/>
    <property type="match status" value="1"/>
</dbReference>
<evidence type="ECO:0000256" key="1">
    <source>
        <dbReference type="ARBA" id="ARBA00000086"/>
    </source>
</evidence>
<proteinExistence type="predicted"/>
<organism evidence="6 7">
    <name type="scientific">Deinococcus petrolearius</name>
    <dbReference type="NCBI Taxonomy" id="1751295"/>
    <lineage>
        <taxon>Bacteria</taxon>
        <taxon>Thermotogati</taxon>
        <taxon>Deinococcota</taxon>
        <taxon>Deinococci</taxon>
        <taxon>Deinococcales</taxon>
        <taxon>Deinococcaceae</taxon>
        <taxon>Deinococcus</taxon>
    </lineage>
</organism>
<comment type="caution">
    <text evidence="6">The sequence shown here is derived from an EMBL/GenBank/DDBJ whole genome shotgun (WGS) entry which is preliminary data.</text>
</comment>
<dbReference type="Gene3D" id="1.10.340.30">
    <property type="entry name" value="Hypothetical protein, domain 2"/>
    <property type="match status" value="1"/>
</dbReference>
<dbReference type="SUPFAM" id="SSF48150">
    <property type="entry name" value="DNA-glycosylase"/>
    <property type="match status" value="1"/>
</dbReference>
<sequence>MNAMTPLPPLTRHADALAHLSRDPVMAEVVARVGELPVLGAAADPFGTLVRSVAGQQLSVRAAASIHGRLVAALGEVTAGGLRRTSGEDLRALGLSWSKVRTVHALADAALSGEIDFAHLSRQGDEEIVAELSALPGIGRWTAEMFLMFGLARPDVFSFGDLALRQALARRYPGAASAAVPPVWSPYRTLGARYLWAEGALHKAGGVPLP</sequence>
<keyword evidence="7" id="KW-1185">Reference proteome</keyword>
<evidence type="ECO:0000313" key="6">
    <source>
        <dbReference type="EMBL" id="MFC5848409.1"/>
    </source>
</evidence>
<dbReference type="PANTHER" id="PTHR43003:SF5">
    <property type="entry name" value="DNA-3-METHYLADENINE GLYCOSYLASE"/>
    <property type="match status" value="1"/>
</dbReference>
<dbReference type="InterPro" id="IPR003265">
    <property type="entry name" value="HhH-GPD_domain"/>
</dbReference>
<keyword evidence="4" id="KW-0234">DNA repair</keyword>
<dbReference type="CDD" id="cd00056">
    <property type="entry name" value="ENDO3c"/>
    <property type="match status" value="1"/>
</dbReference>
<keyword evidence="3" id="KW-0227">DNA damage</keyword>
<dbReference type="EMBL" id="JBHSOH010000007">
    <property type="protein sequence ID" value="MFC5848409.1"/>
    <property type="molecule type" value="Genomic_DNA"/>
</dbReference>
<dbReference type="EC" id="3.2.2.21" evidence="2"/>
<dbReference type="RefSeq" id="WP_380048437.1">
    <property type="nucleotide sequence ID" value="NZ_JBHSOH010000007.1"/>
</dbReference>
<evidence type="ECO:0000256" key="4">
    <source>
        <dbReference type="ARBA" id="ARBA00023204"/>
    </source>
</evidence>
<dbReference type="PANTHER" id="PTHR43003">
    <property type="entry name" value="DNA-3-METHYLADENINE GLYCOSYLASE"/>
    <property type="match status" value="1"/>
</dbReference>
<dbReference type="Pfam" id="PF00730">
    <property type="entry name" value="HhH-GPD"/>
    <property type="match status" value="1"/>
</dbReference>
<dbReference type="InterPro" id="IPR051912">
    <property type="entry name" value="Alkylbase_DNA_Glycosylase/TA"/>
</dbReference>
<accession>A0ABW1DKS1</accession>
<reference evidence="7" key="1">
    <citation type="journal article" date="2019" name="Int. J. Syst. Evol. Microbiol.">
        <title>The Global Catalogue of Microorganisms (GCM) 10K type strain sequencing project: providing services to taxonomists for standard genome sequencing and annotation.</title>
        <authorList>
            <consortium name="The Broad Institute Genomics Platform"/>
            <consortium name="The Broad Institute Genome Sequencing Center for Infectious Disease"/>
            <person name="Wu L."/>
            <person name="Ma J."/>
        </authorList>
    </citation>
    <scope>NUCLEOTIDE SEQUENCE [LARGE SCALE GENOMIC DNA]</scope>
    <source>
        <strain evidence="7">CGMCC 1.15053</strain>
    </source>
</reference>
<evidence type="ECO:0000259" key="5">
    <source>
        <dbReference type="SMART" id="SM00478"/>
    </source>
</evidence>
<evidence type="ECO:0000256" key="2">
    <source>
        <dbReference type="ARBA" id="ARBA00012000"/>
    </source>
</evidence>
<dbReference type="Proteomes" id="UP001595979">
    <property type="component" value="Unassembled WGS sequence"/>
</dbReference>
<protein>
    <recommendedName>
        <fullName evidence="2">DNA-3-methyladenine glycosylase II</fullName>
        <ecNumber evidence="2">3.2.2.21</ecNumber>
    </recommendedName>
</protein>
<evidence type="ECO:0000313" key="7">
    <source>
        <dbReference type="Proteomes" id="UP001595979"/>
    </source>
</evidence>
<name>A0ABW1DKS1_9DEIO</name>